<dbReference type="EMBL" id="CAKOGL010000014">
    <property type="protein sequence ID" value="CAH2094589.1"/>
    <property type="molecule type" value="Genomic_DNA"/>
</dbReference>
<dbReference type="FunFam" id="2.60.40.770:FF:000001">
    <property type="entry name" value="NPC intracellular cholesterol transporter 2"/>
    <property type="match status" value="1"/>
</dbReference>
<dbReference type="Proteomes" id="UP001153954">
    <property type="component" value="Unassembled WGS sequence"/>
</dbReference>
<name>A0AAU9U6U9_EUPED</name>
<evidence type="ECO:0000256" key="1">
    <source>
        <dbReference type="ARBA" id="ARBA00004613"/>
    </source>
</evidence>
<reference evidence="6" key="1">
    <citation type="submission" date="2022-03" db="EMBL/GenBank/DDBJ databases">
        <authorList>
            <person name="Tunstrom K."/>
        </authorList>
    </citation>
    <scope>NUCLEOTIDE SEQUENCE</scope>
</reference>
<dbReference type="PANTHER" id="PTHR11306:SF68">
    <property type="entry name" value="NPC INTRACELLULAR CHOLESTEROL TRANSPORTER 2"/>
    <property type="match status" value="1"/>
</dbReference>
<keyword evidence="7" id="KW-1185">Reference proteome</keyword>
<organism evidence="6 7">
    <name type="scientific">Euphydryas editha</name>
    <name type="common">Edith's checkerspot</name>
    <dbReference type="NCBI Taxonomy" id="104508"/>
    <lineage>
        <taxon>Eukaryota</taxon>
        <taxon>Metazoa</taxon>
        <taxon>Ecdysozoa</taxon>
        <taxon>Arthropoda</taxon>
        <taxon>Hexapoda</taxon>
        <taxon>Insecta</taxon>
        <taxon>Pterygota</taxon>
        <taxon>Neoptera</taxon>
        <taxon>Endopterygota</taxon>
        <taxon>Lepidoptera</taxon>
        <taxon>Glossata</taxon>
        <taxon>Ditrysia</taxon>
        <taxon>Papilionoidea</taxon>
        <taxon>Nymphalidae</taxon>
        <taxon>Nymphalinae</taxon>
        <taxon>Euphydryas</taxon>
    </lineage>
</organism>
<dbReference type="GO" id="GO:0005576">
    <property type="term" value="C:extracellular region"/>
    <property type="evidence" value="ECO:0007669"/>
    <property type="project" value="UniProtKB-SubCell"/>
</dbReference>
<evidence type="ECO:0000259" key="5">
    <source>
        <dbReference type="SMART" id="SM00737"/>
    </source>
</evidence>
<evidence type="ECO:0000256" key="4">
    <source>
        <dbReference type="SAM" id="SignalP"/>
    </source>
</evidence>
<protein>
    <recommendedName>
        <fullName evidence="5">MD-2-related lipid-recognition domain-containing protein</fullName>
    </recommendedName>
</protein>
<feature type="chain" id="PRO_5043773573" description="MD-2-related lipid-recognition domain-containing protein" evidence="4">
    <location>
        <begin position="18"/>
        <end position="153"/>
    </location>
</feature>
<gene>
    <name evidence="6" type="ORF">EEDITHA_LOCUS10143</name>
</gene>
<evidence type="ECO:0000313" key="7">
    <source>
        <dbReference type="Proteomes" id="UP001153954"/>
    </source>
</evidence>
<evidence type="ECO:0000256" key="2">
    <source>
        <dbReference type="ARBA" id="ARBA00006370"/>
    </source>
</evidence>
<comment type="similarity">
    <text evidence="2">Belongs to the NPC2 family.</text>
</comment>
<dbReference type="InterPro" id="IPR014756">
    <property type="entry name" value="Ig_E-set"/>
</dbReference>
<dbReference type="AlphaFoldDB" id="A0AAU9U6U9"/>
<evidence type="ECO:0000313" key="6">
    <source>
        <dbReference type="EMBL" id="CAH2094589.1"/>
    </source>
</evidence>
<dbReference type="InterPro" id="IPR039670">
    <property type="entry name" value="NPC2-like"/>
</dbReference>
<dbReference type="GO" id="GO:0032934">
    <property type="term" value="F:sterol binding"/>
    <property type="evidence" value="ECO:0007669"/>
    <property type="project" value="InterPro"/>
</dbReference>
<feature type="domain" description="MD-2-related lipid-recognition" evidence="5">
    <location>
        <begin position="20"/>
        <end position="150"/>
    </location>
</feature>
<comment type="caution">
    <text evidence="6">The sequence shown here is derived from an EMBL/GenBank/DDBJ whole genome shotgun (WGS) entry which is preliminary data.</text>
</comment>
<keyword evidence="4" id="KW-0732">Signal</keyword>
<accession>A0AAU9U6U9</accession>
<feature type="signal peptide" evidence="4">
    <location>
        <begin position="1"/>
        <end position="17"/>
    </location>
</feature>
<dbReference type="SMART" id="SM00737">
    <property type="entry name" value="ML"/>
    <property type="match status" value="1"/>
</dbReference>
<keyword evidence="3" id="KW-0964">Secreted</keyword>
<evidence type="ECO:0000256" key="3">
    <source>
        <dbReference type="ARBA" id="ARBA00022525"/>
    </source>
</evidence>
<dbReference type="PANTHER" id="PTHR11306">
    <property type="entry name" value="NIEMANN PICK TYPE C2 PROTEIN NPC2-RELATED"/>
    <property type="match status" value="1"/>
</dbReference>
<dbReference type="GO" id="GO:0015918">
    <property type="term" value="P:sterol transport"/>
    <property type="evidence" value="ECO:0007669"/>
    <property type="project" value="InterPro"/>
</dbReference>
<comment type="subcellular location">
    <subcellularLocation>
        <location evidence="1">Secreted</location>
    </subcellularLocation>
</comment>
<proteinExistence type="inferred from homology"/>
<sequence>MFLLSVVVSFFLVFTAATNVSQCPGKSFEGLKENVQLTPCKKLPCRLKKGTNTNITIHFTPDNDMESVKNHVTADLLGIAFPFVGVDGLSVCDKFETENGEKATCPLKAGNTYVYKDAFKVLDIYPSVKVKVHWALQHEGKDIICFEVPVNIE</sequence>
<dbReference type="Pfam" id="PF02221">
    <property type="entry name" value="E1_DerP2_DerF2"/>
    <property type="match status" value="1"/>
</dbReference>
<dbReference type="InterPro" id="IPR003172">
    <property type="entry name" value="ML_dom"/>
</dbReference>
<dbReference type="Gene3D" id="2.60.40.770">
    <property type="match status" value="1"/>
</dbReference>
<dbReference type="SUPFAM" id="SSF81296">
    <property type="entry name" value="E set domains"/>
    <property type="match status" value="1"/>
</dbReference>